<name>E8N8L1_MICTS</name>
<dbReference type="SMART" id="SM00347">
    <property type="entry name" value="HTH_MARR"/>
    <property type="match status" value="1"/>
</dbReference>
<accession>E8N8L1</accession>
<dbReference type="InterPro" id="IPR000835">
    <property type="entry name" value="HTH_MarR-typ"/>
</dbReference>
<evidence type="ECO:0000313" key="3">
    <source>
        <dbReference type="Proteomes" id="UP000008975"/>
    </source>
</evidence>
<dbReference type="PANTHER" id="PTHR33164">
    <property type="entry name" value="TRANSCRIPTIONAL REGULATOR, MARR FAMILY"/>
    <property type="match status" value="1"/>
</dbReference>
<reference key="2">
    <citation type="submission" date="2011-02" db="EMBL/GenBank/DDBJ databases">
        <title>Genome sequence of Microbacterium testaceum StLB037.</title>
        <authorList>
            <person name="Morohoshi T."/>
            <person name="Wang W.Z."/>
            <person name="Someya N."/>
            <person name="Ikeda T."/>
        </authorList>
    </citation>
    <scope>NUCLEOTIDE SEQUENCE</scope>
    <source>
        <strain>StLB037</strain>
    </source>
</reference>
<dbReference type="GO" id="GO:0006950">
    <property type="term" value="P:response to stress"/>
    <property type="evidence" value="ECO:0007669"/>
    <property type="project" value="TreeGrafter"/>
</dbReference>
<dbReference type="eggNOG" id="COG1846">
    <property type="taxonomic scope" value="Bacteria"/>
</dbReference>
<dbReference type="PANTHER" id="PTHR33164:SF43">
    <property type="entry name" value="HTH-TYPE TRANSCRIPTIONAL REPRESSOR YETL"/>
    <property type="match status" value="1"/>
</dbReference>
<dbReference type="GO" id="GO:0003700">
    <property type="term" value="F:DNA-binding transcription factor activity"/>
    <property type="evidence" value="ECO:0007669"/>
    <property type="project" value="InterPro"/>
</dbReference>
<dbReference type="Pfam" id="PF12802">
    <property type="entry name" value="MarR_2"/>
    <property type="match status" value="1"/>
</dbReference>
<sequence length="169" mass="18323">MEPTVPRMDSTQGAAWLALVSLADLLPHALDAQLTAEAGIINFEYGILSLLNVADDQTLRMNELGTRLRSPAPRLSKAVRRLESKGLVERKVGAPGDARAVHVRMTRAGRRAWLTATPPHIAFARDTLLAPLTPGQLEDLARLLDPILRQLDPELCETRATGGRPPADG</sequence>
<dbReference type="HOGENOM" id="CLU_083287_2_2_11"/>
<dbReference type="InterPro" id="IPR036388">
    <property type="entry name" value="WH-like_DNA-bd_sf"/>
</dbReference>
<gene>
    <name evidence="2" type="ordered locus">MTES_2703</name>
</gene>
<dbReference type="AlphaFoldDB" id="E8N8L1"/>
<dbReference type="Proteomes" id="UP000008975">
    <property type="component" value="Chromosome"/>
</dbReference>
<dbReference type="KEGG" id="mts:MTES_2703"/>
<dbReference type="OrthoDB" id="8635520at2"/>
<evidence type="ECO:0000259" key="1">
    <source>
        <dbReference type="PROSITE" id="PS50995"/>
    </source>
</evidence>
<dbReference type="InterPro" id="IPR039422">
    <property type="entry name" value="MarR/SlyA-like"/>
</dbReference>
<dbReference type="SUPFAM" id="SSF46785">
    <property type="entry name" value="Winged helix' DNA-binding domain"/>
    <property type="match status" value="1"/>
</dbReference>
<evidence type="ECO:0000313" key="2">
    <source>
        <dbReference type="EMBL" id="BAJ75667.1"/>
    </source>
</evidence>
<organism evidence="2 3">
    <name type="scientific">Microbacterium testaceum (strain StLB037)</name>
    <dbReference type="NCBI Taxonomy" id="979556"/>
    <lineage>
        <taxon>Bacteria</taxon>
        <taxon>Bacillati</taxon>
        <taxon>Actinomycetota</taxon>
        <taxon>Actinomycetes</taxon>
        <taxon>Micrococcales</taxon>
        <taxon>Microbacteriaceae</taxon>
        <taxon>Microbacterium</taxon>
    </lineage>
</organism>
<dbReference type="Gene3D" id="1.10.10.10">
    <property type="entry name" value="Winged helix-like DNA-binding domain superfamily/Winged helix DNA-binding domain"/>
    <property type="match status" value="1"/>
</dbReference>
<feature type="domain" description="HTH marR-type" evidence="1">
    <location>
        <begin position="1"/>
        <end position="149"/>
    </location>
</feature>
<proteinExistence type="predicted"/>
<dbReference type="RefSeq" id="WP_013585792.1">
    <property type="nucleotide sequence ID" value="NC_015125.1"/>
</dbReference>
<dbReference type="InterPro" id="IPR036390">
    <property type="entry name" value="WH_DNA-bd_sf"/>
</dbReference>
<reference evidence="2 3" key="1">
    <citation type="journal article" date="2011" name="J. Bacteriol.">
        <title>Genome sequence of Microbacterium testaceum StLB037, an N-acylhomoserine lactone-degrading bacterium isolated from potato leaves.</title>
        <authorList>
            <person name="Morohoshi T."/>
            <person name="Wang W.-Z."/>
            <person name="Someya N."/>
            <person name="Ikeda T."/>
        </authorList>
    </citation>
    <scope>NUCLEOTIDE SEQUENCE [LARGE SCALE GENOMIC DNA]</scope>
    <source>
        <strain evidence="2 3">StLB037</strain>
    </source>
</reference>
<dbReference type="EMBL" id="AP012052">
    <property type="protein sequence ID" value="BAJ75667.1"/>
    <property type="molecule type" value="Genomic_DNA"/>
</dbReference>
<protein>
    <submittedName>
        <fullName evidence="2">Transcriptional regulator</fullName>
    </submittedName>
</protein>
<dbReference type="PROSITE" id="PS50995">
    <property type="entry name" value="HTH_MARR_2"/>
    <property type="match status" value="1"/>
</dbReference>